<feature type="domain" description="Response regulatory" evidence="4">
    <location>
        <begin position="271"/>
        <end position="387"/>
    </location>
</feature>
<evidence type="ECO:0000256" key="3">
    <source>
        <dbReference type="PROSITE-ProRule" id="PRU01091"/>
    </source>
</evidence>
<dbReference type="InterPro" id="IPR039420">
    <property type="entry name" value="WalR-like"/>
</dbReference>
<keyword evidence="2" id="KW-0597">Phosphoprotein</keyword>
<dbReference type="Gene3D" id="3.40.50.2300">
    <property type="match status" value="2"/>
</dbReference>
<dbReference type="Gene3D" id="1.10.10.10">
    <property type="entry name" value="Winged helix-like DNA-binding domain superfamily/Winged helix DNA-binding domain"/>
    <property type="match status" value="1"/>
</dbReference>
<dbReference type="Pfam" id="PF00072">
    <property type="entry name" value="Response_reg"/>
    <property type="match status" value="2"/>
</dbReference>
<keyword evidence="1 3" id="KW-0238">DNA-binding</keyword>
<dbReference type="InterPro" id="IPR011006">
    <property type="entry name" value="CheY-like_superfamily"/>
</dbReference>
<evidence type="ECO:0000259" key="5">
    <source>
        <dbReference type="PROSITE" id="PS51755"/>
    </source>
</evidence>
<evidence type="ECO:0000313" key="6">
    <source>
        <dbReference type="EMBL" id="NMF56509.1"/>
    </source>
</evidence>
<dbReference type="InterPro" id="IPR001867">
    <property type="entry name" value="OmpR/PhoB-type_DNA-bd"/>
</dbReference>
<name>A0ABX1LK69_9CYAN</name>
<dbReference type="SUPFAM" id="SSF46894">
    <property type="entry name" value="C-terminal effector domain of the bipartite response regulators"/>
    <property type="match status" value="1"/>
</dbReference>
<dbReference type="EMBL" id="JAAVJL010000001">
    <property type="protein sequence ID" value="NMF56509.1"/>
    <property type="molecule type" value="Genomic_DNA"/>
</dbReference>
<dbReference type="CDD" id="cd17574">
    <property type="entry name" value="REC_OmpR"/>
    <property type="match status" value="1"/>
</dbReference>
<dbReference type="CDD" id="cd00383">
    <property type="entry name" value="trans_reg_C"/>
    <property type="match status" value="1"/>
</dbReference>
<keyword evidence="7" id="KW-1185">Reference proteome</keyword>
<feature type="DNA-binding region" description="OmpR/PhoB-type" evidence="3">
    <location>
        <begin position="123"/>
        <end position="222"/>
    </location>
</feature>
<reference evidence="6 7" key="1">
    <citation type="submission" date="2020-03" db="EMBL/GenBank/DDBJ databases">
        <title>Draft Genome Sequence of 2-Methylisoborneol Producing Pseudanabaena yagii Strain GIHE-NHR1 Isolated from North Han River in South Korea.</title>
        <authorList>
            <person name="Jeong J."/>
        </authorList>
    </citation>
    <scope>NUCLEOTIDE SEQUENCE [LARGE SCALE GENOMIC DNA]</scope>
    <source>
        <strain evidence="6 7">GIHE-NHR1</strain>
    </source>
</reference>
<gene>
    <name evidence="6" type="ORF">HC246_00315</name>
</gene>
<protein>
    <submittedName>
        <fullName evidence="6">Response regulator transcription factor</fullName>
    </submittedName>
</protein>
<organism evidence="6 7">
    <name type="scientific">Pseudanabaena yagii GIHE-NHR1</name>
    <dbReference type="NCBI Taxonomy" id="2722753"/>
    <lineage>
        <taxon>Bacteria</taxon>
        <taxon>Bacillati</taxon>
        <taxon>Cyanobacteriota</taxon>
        <taxon>Cyanophyceae</taxon>
        <taxon>Pseudanabaenales</taxon>
        <taxon>Pseudanabaenaceae</taxon>
        <taxon>Pseudanabaena</taxon>
        <taxon>Pseudanabaena yagii</taxon>
    </lineage>
</organism>
<proteinExistence type="predicted"/>
<feature type="modified residue" description="4-aspartylphosphate" evidence="2">
    <location>
        <position position="51"/>
    </location>
</feature>
<dbReference type="InterPro" id="IPR001789">
    <property type="entry name" value="Sig_transdc_resp-reg_receiver"/>
</dbReference>
<evidence type="ECO:0000256" key="2">
    <source>
        <dbReference type="PROSITE-ProRule" id="PRU00169"/>
    </source>
</evidence>
<dbReference type="PANTHER" id="PTHR48111">
    <property type="entry name" value="REGULATOR OF RPOS"/>
    <property type="match status" value="1"/>
</dbReference>
<evidence type="ECO:0000313" key="7">
    <source>
        <dbReference type="Proteomes" id="UP000738376"/>
    </source>
</evidence>
<dbReference type="PROSITE" id="PS51755">
    <property type="entry name" value="OMPR_PHOB"/>
    <property type="match status" value="1"/>
</dbReference>
<accession>A0ABX1LK69</accession>
<dbReference type="Proteomes" id="UP000738376">
    <property type="component" value="Unassembled WGS sequence"/>
</dbReference>
<sequence length="395" mass="44520">MKILLIEEDEILIANLTKHLTAHHYIVDVVKDSETAWSYGSTFEYDLFIFDITSPNLNGINLCHRFRVEGYTMPILLITENSSKVKVNGLDAGADDCVVKPFDMPELIARVRALLRRSNASSFPLLVWGDLLLNPSTCEVSYNSQPLTLTNKEYELLELLLRDSQHLLSADEILDRLWSSDDFPSEATVRSHIRRLRHKLVQAGAPSDFVATVHGRGYYLKAPDKSPDLESAKTSQISNLPDLSGVDFPLTPIVANSSLSFTIKQPQAAIKLMVVDDDIDYLRSLPELLAPWEFKVTTLDDPQEFWSVLEAVLPDVLILDVNIPPFDGIDICQALRSYPQWQRLPVLFLSAVSDRHTQNLAFSVGADDYLCKPIAGIDLANRIRNRLQRISAYRQ</sequence>
<dbReference type="PROSITE" id="PS50110">
    <property type="entry name" value="RESPONSE_REGULATORY"/>
    <property type="match status" value="2"/>
</dbReference>
<dbReference type="RefSeq" id="WP_169361647.1">
    <property type="nucleotide sequence ID" value="NZ_JAAVJL010000001.1"/>
</dbReference>
<evidence type="ECO:0000259" key="4">
    <source>
        <dbReference type="PROSITE" id="PS50110"/>
    </source>
</evidence>
<dbReference type="PANTHER" id="PTHR48111:SF15">
    <property type="entry name" value="OMPR SUBFAMILY"/>
    <property type="match status" value="1"/>
</dbReference>
<feature type="domain" description="OmpR/PhoB-type" evidence="5">
    <location>
        <begin position="123"/>
        <end position="222"/>
    </location>
</feature>
<feature type="domain" description="Response regulatory" evidence="4">
    <location>
        <begin position="2"/>
        <end position="115"/>
    </location>
</feature>
<comment type="caution">
    <text evidence="6">The sequence shown here is derived from an EMBL/GenBank/DDBJ whole genome shotgun (WGS) entry which is preliminary data.</text>
</comment>
<dbReference type="SMART" id="SM00448">
    <property type="entry name" value="REC"/>
    <property type="match status" value="2"/>
</dbReference>
<evidence type="ECO:0000256" key="1">
    <source>
        <dbReference type="ARBA" id="ARBA00023125"/>
    </source>
</evidence>
<feature type="modified residue" description="4-aspartylphosphate" evidence="2">
    <location>
        <position position="320"/>
    </location>
</feature>
<dbReference type="Gene3D" id="6.10.250.690">
    <property type="match status" value="1"/>
</dbReference>
<dbReference type="Pfam" id="PF00486">
    <property type="entry name" value="Trans_reg_C"/>
    <property type="match status" value="1"/>
</dbReference>
<dbReference type="SUPFAM" id="SSF52172">
    <property type="entry name" value="CheY-like"/>
    <property type="match status" value="2"/>
</dbReference>
<dbReference type="InterPro" id="IPR016032">
    <property type="entry name" value="Sig_transdc_resp-reg_C-effctor"/>
</dbReference>
<dbReference type="SMART" id="SM00862">
    <property type="entry name" value="Trans_reg_C"/>
    <property type="match status" value="1"/>
</dbReference>
<dbReference type="InterPro" id="IPR036388">
    <property type="entry name" value="WH-like_DNA-bd_sf"/>
</dbReference>